<dbReference type="GO" id="GO:0005737">
    <property type="term" value="C:cytoplasm"/>
    <property type="evidence" value="ECO:0007669"/>
    <property type="project" value="TreeGrafter"/>
</dbReference>
<evidence type="ECO:0000313" key="13">
    <source>
        <dbReference type="Proteomes" id="UP001190700"/>
    </source>
</evidence>
<evidence type="ECO:0000256" key="8">
    <source>
        <dbReference type="RuleBase" id="RU000384"/>
    </source>
</evidence>
<dbReference type="PANTHER" id="PTHR20852:SF57">
    <property type="entry name" value="GLUTAMINE SYNTHETASE 2 CYTOPLASMIC"/>
    <property type="match status" value="1"/>
</dbReference>
<name>A0AAE0ESY5_9CHLO</name>
<keyword evidence="5 9" id="KW-0067">ATP-binding</keyword>
<dbReference type="Pfam" id="PF00120">
    <property type="entry name" value="Gln-synt_C"/>
    <property type="match status" value="1"/>
</dbReference>
<dbReference type="InterPro" id="IPR050292">
    <property type="entry name" value="Glutamine_Synthetase"/>
</dbReference>
<dbReference type="GO" id="GO:0006542">
    <property type="term" value="P:glutamine biosynthetic process"/>
    <property type="evidence" value="ECO:0007669"/>
    <property type="project" value="InterPro"/>
</dbReference>
<dbReference type="PROSITE" id="PS00181">
    <property type="entry name" value="GLNA_ATP"/>
    <property type="match status" value="1"/>
</dbReference>
<dbReference type="SUPFAM" id="SSF55931">
    <property type="entry name" value="Glutamine synthetase/guanido kinase"/>
    <property type="match status" value="1"/>
</dbReference>
<dbReference type="EC" id="6.3.1.2" evidence="2 9"/>
<dbReference type="InterPro" id="IPR008146">
    <property type="entry name" value="Gln_synth_cat_dom"/>
</dbReference>
<comment type="catalytic activity">
    <reaction evidence="6 9">
        <text>L-glutamate + NH4(+) + ATP = L-glutamine + ADP + phosphate + H(+)</text>
        <dbReference type="Rhea" id="RHEA:16169"/>
        <dbReference type="ChEBI" id="CHEBI:15378"/>
        <dbReference type="ChEBI" id="CHEBI:28938"/>
        <dbReference type="ChEBI" id="CHEBI:29985"/>
        <dbReference type="ChEBI" id="CHEBI:30616"/>
        <dbReference type="ChEBI" id="CHEBI:43474"/>
        <dbReference type="ChEBI" id="CHEBI:58359"/>
        <dbReference type="ChEBI" id="CHEBI:456216"/>
        <dbReference type="EC" id="6.3.1.2"/>
    </reaction>
</comment>
<keyword evidence="12" id="KW-0315">Glutamine amidotransferase</keyword>
<proteinExistence type="inferred from homology"/>
<comment type="caution">
    <text evidence="12">The sequence shown here is derived from an EMBL/GenBank/DDBJ whole genome shotgun (WGS) entry which is preliminary data.</text>
</comment>
<evidence type="ECO:0000259" key="11">
    <source>
        <dbReference type="PROSITE" id="PS51987"/>
    </source>
</evidence>
<evidence type="ECO:0000256" key="3">
    <source>
        <dbReference type="ARBA" id="ARBA00022598"/>
    </source>
</evidence>
<dbReference type="Gene3D" id="3.10.20.70">
    <property type="entry name" value="Glutamine synthetase, N-terminal domain"/>
    <property type="match status" value="1"/>
</dbReference>
<evidence type="ECO:0000256" key="5">
    <source>
        <dbReference type="ARBA" id="ARBA00022840"/>
    </source>
</evidence>
<feature type="domain" description="GS catalytic" evidence="11">
    <location>
        <begin position="172"/>
        <end position="419"/>
    </location>
</feature>
<evidence type="ECO:0000256" key="9">
    <source>
        <dbReference type="RuleBase" id="RU004356"/>
    </source>
</evidence>
<dbReference type="PROSITE" id="PS51987">
    <property type="entry name" value="GS_CATALYTIC"/>
    <property type="match status" value="1"/>
</dbReference>
<dbReference type="InterPro" id="IPR036651">
    <property type="entry name" value="Gln_synt_N_sf"/>
</dbReference>
<dbReference type="SMART" id="SM01230">
    <property type="entry name" value="Gln-synt_C"/>
    <property type="match status" value="1"/>
</dbReference>
<evidence type="ECO:0000259" key="10">
    <source>
        <dbReference type="PROSITE" id="PS51986"/>
    </source>
</evidence>
<dbReference type="SUPFAM" id="SSF54368">
    <property type="entry name" value="Glutamine synthetase, N-terminal domain"/>
    <property type="match status" value="1"/>
</dbReference>
<evidence type="ECO:0000256" key="2">
    <source>
        <dbReference type="ARBA" id="ARBA00012937"/>
    </source>
</evidence>
<dbReference type="Gene3D" id="3.30.590.10">
    <property type="entry name" value="Glutamine synthetase/guanido kinase, catalytic domain"/>
    <property type="match status" value="1"/>
</dbReference>
<dbReference type="EMBL" id="LGRX02034476">
    <property type="protein sequence ID" value="KAK3237715.1"/>
    <property type="molecule type" value="Genomic_DNA"/>
</dbReference>
<dbReference type="PANTHER" id="PTHR20852">
    <property type="entry name" value="GLUTAMINE SYNTHETASE"/>
    <property type="match status" value="1"/>
</dbReference>
<protein>
    <recommendedName>
        <fullName evidence="2 9">Glutamine synthetase</fullName>
        <ecNumber evidence="2 9">6.3.1.2</ecNumber>
    </recommendedName>
</protein>
<dbReference type="Proteomes" id="UP001190700">
    <property type="component" value="Unassembled WGS sequence"/>
</dbReference>
<keyword evidence="4 9" id="KW-0547">Nucleotide-binding</keyword>
<dbReference type="InterPro" id="IPR027302">
    <property type="entry name" value="Gln_synth_N_conserv_site"/>
</dbReference>
<dbReference type="InterPro" id="IPR027303">
    <property type="entry name" value="Gln_synth_gly_rich_site"/>
</dbReference>
<reference evidence="12 13" key="1">
    <citation type="journal article" date="2015" name="Genome Biol. Evol.">
        <title>Comparative Genomics of a Bacterivorous Green Alga Reveals Evolutionary Causalities and Consequences of Phago-Mixotrophic Mode of Nutrition.</title>
        <authorList>
            <person name="Burns J.A."/>
            <person name="Paasch A."/>
            <person name="Narechania A."/>
            <person name="Kim E."/>
        </authorList>
    </citation>
    <scope>NUCLEOTIDE SEQUENCE [LARGE SCALE GENOMIC DNA]</scope>
    <source>
        <strain evidence="12 13">PLY_AMNH</strain>
    </source>
</reference>
<comment type="similarity">
    <text evidence="1 7 8">Belongs to the glutamine synthetase family.</text>
</comment>
<dbReference type="PROSITE" id="PS51986">
    <property type="entry name" value="GS_BETA_GRASP"/>
    <property type="match status" value="1"/>
</dbReference>
<sequence>MNTIAFQANVIAAHASVLKGGKCSATPVSRVAANQKSSFIQKVSGTRAFFAGEKVTARRRGAFTSREALKILNLAQKAEYIWYDGSEGSEAKGLLFNEMRSKTKVIPDSVPVGGDFPDWSFDGSSTGQAEGNDSDCILRPVFSCPDPIRGENHVLVLCEVLNPDGTPHASNTRAPLKAVVDKMDPSEKPLFGFEQEYTMLGKDGKVYGWPESGYPAPQGPFYCGVGMESVYGRPLAEAHLDCCIRAGLTISGINAEVMPGQWEYQIGPAAEFEMPDHVMVSRWMLHRLGEDMGISVTFEPKPVKGDWNGTGAHTNYSTASTRSPNGGMEAIEGMIEKLGKRHAVHIAEYGTGNEERLTGKHETCDMNTFRYGVADRGSSIRIPRPVAIAGYGYLEDRRPAANVDPYVVARLLIETTLVL</sequence>
<gene>
    <name evidence="12" type="ORF">CYMTET_52231</name>
</gene>
<dbReference type="Pfam" id="PF03951">
    <property type="entry name" value="Gln-synt_N"/>
    <property type="match status" value="1"/>
</dbReference>
<dbReference type="GO" id="GO:0004356">
    <property type="term" value="F:glutamine synthetase activity"/>
    <property type="evidence" value="ECO:0007669"/>
    <property type="project" value="UniProtKB-EC"/>
</dbReference>
<keyword evidence="3 9" id="KW-0436">Ligase</keyword>
<keyword evidence="13" id="KW-1185">Reference proteome</keyword>
<accession>A0AAE0ESY5</accession>
<organism evidence="12 13">
    <name type="scientific">Cymbomonas tetramitiformis</name>
    <dbReference type="NCBI Taxonomy" id="36881"/>
    <lineage>
        <taxon>Eukaryota</taxon>
        <taxon>Viridiplantae</taxon>
        <taxon>Chlorophyta</taxon>
        <taxon>Pyramimonadophyceae</taxon>
        <taxon>Pyramimonadales</taxon>
        <taxon>Pyramimonadaceae</taxon>
        <taxon>Cymbomonas</taxon>
    </lineage>
</organism>
<evidence type="ECO:0000256" key="4">
    <source>
        <dbReference type="ARBA" id="ARBA00022741"/>
    </source>
</evidence>
<dbReference type="InterPro" id="IPR008147">
    <property type="entry name" value="Gln_synt_N"/>
</dbReference>
<evidence type="ECO:0000313" key="12">
    <source>
        <dbReference type="EMBL" id="KAK3237715.1"/>
    </source>
</evidence>
<evidence type="ECO:0000256" key="7">
    <source>
        <dbReference type="PROSITE-ProRule" id="PRU01330"/>
    </source>
</evidence>
<evidence type="ECO:0000256" key="6">
    <source>
        <dbReference type="ARBA" id="ARBA00049436"/>
    </source>
</evidence>
<feature type="domain" description="GS beta-grasp" evidence="10">
    <location>
        <begin position="76"/>
        <end position="165"/>
    </location>
</feature>
<dbReference type="InterPro" id="IPR014746">
    <property type="entry name" value="Gln_synth/guanido_kin_cat_dom"/>
</dbReference>
<dbReference type="GO" id="GO:0005524">
    <property type="term" value="F:ATP binding"/>
    <property type="evidence" value="ECO:0007669"/>
    <property type="project" value="UniProtKB-KW"/>
</dbReference>
<dbReference type="FunFam" id="3.30.590.10:FF:000004">
    <property type="entry name" value="Glutamine synthetase"/>
    <property type="match status" value="1"/>
</dbReference>
<evidence type="ECO:0000256" key="1">
    <source>
        <dbReference type="ARBA" id="ARBA00009897"/>
    </source>
</evidence>
<dbReference type="PROSITE" id="PS00180">
    <property type="entry name" value="GLNA_1"/>
    <property type="match status" value="1"/>
</dbReference>
<dbReference type="AlphaFoldDB" id="A0AAE0ESY5"/>